<comment type="caution">
    <text evidence="2">The sequence shown here is derived from an EMBL/GenBank/DDBJ whole genome shotgun (WGS) entry which is preliminary data.</text>
</comment>
<feature type="transmembrane region" description="Helical" evidence="1">
    <location>
        <begin position="109"/>
        <end position="127"/>
    </location>
</feature>
<feature type="transmembrane region" description="Helical" evidence="1">
    <location>
        <begin position="20"/>
        <end position="42"/>
    </location>
</feature>
<feature type="transmembrane region" description="Helical" evidence="1">
    <location>
        <begin position="178"/>
        <end position="201"/>
    </location>
</feature>
<feature type="transmembrane region" description="Helical" evidence="1">
    <location>
        <begin position="54"/>
        <end position="73"/>
    </location>
</feature>
<accession>A0A2G8SLU1</accession>
<evidence type="ECO:0000256" key="1">
    <source>
        <dbReference type="SAM" id="Phobius"/>
    </source>
</evidence>
<reference evidence="2 3" key="1">
    <citation type="journal article" date="2015" name="Sci. Rep.">
        <title>Chromosome-level genome map provides insights into diverse defense mechanisms in the medicinal fungus Ganoderma sinense.</title>
        <authorList>
            <person name="Zhu Y."/>
            <person name="Xu J."/>
            <person name="Sun C."/>
            <person name="Zhou S."/>
            <person name="Xu H."/>
            <person name="Nelson D.R."/>
            <person name="Qian J."/>
            <person name="Song J."/>
            <person name="Luo H."/>
            <person name="Xiang L."/>
            <person name="Li Y."/>
            <person name="Xu Z."/>
            <person name="Ji A."/>
            <person name="Wang L."/>
            <person name="Lu S."/>
            <person name="Hayward A."/>
            <person name="Sun W."/>
            <person name="Li X."/>
            <person name="Schwartz D.C."/>
            <person name="Wang Y."/>
            <person name="Chen S."/>
        </authorList>
    </citation>
    <scope>NUCLEOTIDE SEQUENCE [LARGE SCALE GENOMIC DNA]</scope>
    <source>
        <strain evidence="2 3">ZZ0214-1</strain>
    </source>
</reference>
<proteinExistence type="predicted"/>
<keyword evidence="1" id="KW-0472">Membrane</keyword>
<dbReference type="AlphaFoldDB" id="A0A2G8SLU1"/>
<feature type="transmembrane region" description="Helical" evidence="1">
    <location>
        <begin position="222"/>
        <end position="242"/>
    </location>
</feature>
<name>A0A2G8SLU1_9APHY</name>
<gene>
    <name evidence="2" type="ORF">GSI_03491</name>
</gene>
<evidence type="ECO:0000313" key="3">
    <source>
        <dbReference type="Proteomes" id="UP000230002"/>
    </source>
</evidence>
<dbReference type="STRING" id="1077348.A0A2G8SLU1"/>
<protein>
    <submittedName>
        <fullName evidence="2">Uncharacterized protein</fullName>
    </submittedName>
</protein>
<feature type="transmembrane region" description="Helical" evidence="1">
    <location>
        <begin position="254"/>
        <end position="272"/>
    </location>
</feature>
<keyword evidence="1" id="KW-1133">Transmembrane helix</keyword>
<dbReference type="EMBL" id="AYKW01000005">
    <property type="protein sequence ID" value="PIL34710.1"/>
    <property type="molecule type" value="Genomic_DNA"/>
</dbReference>
<organism evidence="2 3">
    <name type="scientific">Ganoderma sinense ZZ0214-1</name>
    <dbReference type="NCBI Taxonomy" id="1077348"/>
    <lineage>
        <taxon>Eukaryota</taxon>
        <taxon>Fungi</taxon>
        <taxon>Dikarya</taxon>
        <taxon>Basidiomycota</taxon>
        <taxon>Agaricomycotina</taxon>
        <taxon>Agaricomycetes</taxon>
        <taxon>Polyporales</taxon>
        <taxon>Polyporaceae</taxon>
        <taxon>Ganoderma</taxon>
    </lineage>
</organism>
<sequence length="356" mass="38535">MSAASEAEFPIARASLMALWVESLAFGAFTVLYGIAIWILLYKERKRTSSNPNKRLFATATIMWLLAIAHLAIDVQRADQAFVVHGNTPGGSRDFFNTLSNPTLVAKDVIYITQTLLGDAFATYRLFMVWKRSWPIVVFPILLLLGAAVTGYGACVEVGLMEGLSVVFASNIAPWGKAFFIISLTTNVFATTLIAGRLLWLNRRTKTYRAAGALSYWDVVEMLVQSAAVYSATLASLMGTYLAGSNAQYICLDLLTPIIGVVFTLIIIRVGLGETVSELSGGRTRTSEFHGQTIGGTDYNLRPLAINVSVSRSQAHDHDRRSLDMFDRKADAGADIADADADLESGGSRAPSASCA</sequence>
<dbReference type="OrthoDB" id="3354175at2759"/>
<evidence type="ECO:0000313" key="2">
    <source>
        <dbReference type="EMBL" id="PIL34710.1"/>
    </source>
</evidence>
<dbReference type="Proteomes" id="UP000230002">
    <property type="component" value="Unassembled WGS sequence"/>
</dbReference>
<keyword evidence="1" id="KW-0812">Transmembrane</keyword>
<keyword evidence="3" id="KW-1185">Reference proteome</keyword>
<feature type="transmembrane region" description="Helical" evidence="1">
    <location>
        <begin position="134"/>
        <end position="154"/>
    </location>
</feature>